<reference evidence="1 2" key="1">
    <citation type="submission" date="2017-09" db="EMBL/GenBank/DDBJ databases">
        <title>Biodiversity and function of Thalassospira species in the particle-attached aromatic-hydrocarbon-degrading consortia from the surface seawater of the China South Sea.</title>
        <authorList>
            <person name="Dong C."/>
            <person name="Lai Q."/>
            <person name="Shao Z."/>
        </authorList>
    </citation>
    <scope>NUCLEOTIDE SEQUENCE [LARGE SCALE GENOMIC DNA]</scope>
    <source>
        <strain evidence="1 2">139Z-12</strain>
    </source>
</reference>
<organism evidence="1 2">
    <name type="scientific">Thalassospira lohafexi</name>
    <dbReference type="NCBI Taxonomy" id="744227"/>
    <lineage>
        <taxon>Bacteria</taxon>
        <taxon>Pseudomonadati</taxon>
        <taxon>Pseudomonadota</taxon>
        <taxon>Alphaproteobacteria</taxon>
        <taxon>Rhodospirillales</taxon>
        <taxon>Thalassospiraceae</taxon>
        <taxon>Thalassospira</taxon>
    </lineage>
</organism>
<comment type="caution">
    <text evidence="1">The sequence shown here is derived from an EMBL/GenBank/DDBJ whole genome shotgun (WGS) entry which is preliminary data.</text>
</comment>
<dbReference type="Gene3D" id="3.40.50.300">
    <property type="entry name" value="P-loop containing nucleotide triphosphate hydrolases"/>
    <property type="match status" value="1"/>
</dbReference>
<proteinExistence type="predicted"/>
<keyword evidence="2" id="KW-1185">Reference proteome</keyword>
<dbReference type="Proteomes" id="UP000233332">
    <property type="component" value="Unassembled WGS sequence"/>
</dbReference>
<dbReference type="Pfam" id="PF13469">
    <property type="entry name" value="Sulfotransfer_3"/>
    <property type="match status" value="1"/>
</dbReference>
<dbReference type="EMBL" id="NXGX01000004">
    <property type="protein sequence ID" value="PKR58521.1"/>
    <property type="molecule type" value="Genomic_DNA"/>
</dbReference>
<gene>
    <name evidence="1" type="ORF">COO92_12405</name>
</gene>
<sequence length="349" mass="40108">MVRFQKKKAYINLNKLAWENVLNFGKLDPYTSFVRKGLLGSLFSICGRLQSKILESELVSAQSLPHLVITGHWRSGTTYLHNLISCDPQFTFCSTQACMNPHAFMLGIPSGANRKTNRPMDDVQVAADSPQEDEFALLALGARSPYEGLMFPRSLFDALSLADPAELPELDRQVWERTFCDFIKGVSFVGGRRAVVVKSPTHSYRVKAISALLPNAKFISIRRNPLEVFESTFRMWKVLFDLYRLGEPIGDDDLREIILENRVIMERKLSRELAALPAHMVAQVEYERLVRDPLREMQSLYARLELDPEFLTSEFFAQQIERSRLYRAGNNVPSPEWQRRIHSQWGDFF</sequence>
<dbReference type="SUPFAM" id="SSF52540">
    <property type="entry name" value="P-loop containing nucleoside triphosphate hydrolases"/>
    <property type="match status" value="1"/>
</dbReference>
<dbReference type="InterPro" id="IPR027417">
    <property type="entry name" value="P-loop_NTPase"/>
</dbReference>
<protein>
    <recommendedName>
        <fullName evidence="3">Sulfotransferase</fullName>
    </recommendedName>
</protein>
<name>A0A2N3L6S1_9PROT</name>
<dbReference type="AlphaFoldDB" id="A0A2N3L6S1"/>
<dbReference type="PANTHER" id="PTHR36451:SF1">
    <property type="entry name" value="OMEGA-HYDROXY-BETA-DIHYDROMENAQUINONE-9 SULFOTRANSFERASE STF3"/>
    <property type="match status" value="1"/>
</dbReference>
<dbReference type="InterPro" id="IPR052736">
    <property type="entry name" value="Stf3_sulfotransferase"/>
</dbReference>
<dbReference type="RefSeq" id="WP_101302488.1">
    <property type="nucleotide sequence ID" value="NZ_NXGX01000004.1"/>
</dbReference>
<evidence type="ECO:0000313" key="1">
    <source>
        <dbReference type="EMBL" id="PKR58521.1"/>
    </source>
</evidence>
<accession>A0A2N3L6S1</accession>
<dbReference type="PANTHER" id="PTHR36451">
    <property type="entry name" value="PAPS-DEPENDENT SULFOTRANSFERASE STF3"/>
    <property type="match status" value="1"/>
</dbReference>
<evidence type="ECO:0008006" key="3">
    <source>
        <dbReference type="Google" id="ProtNLM"/>
    </source>
</evidence>
<evidence type="ECO:0000313" key="2">
    <source>
        <dbReference type="Proteomes" id="UP000233332"/>
    </source>
</evidence>